<reference evidence="3 4" key="1">
    <citation type="submission" date="2018-04" db="EMBL/GenBank/DDBJ databases">
        <authorList>
            <person name="Zhang X."/>
            <person name="Yuan J."/>
            <person name="Li F."/>
            <person name="Xiang J."/>
        </authorList>
    </citation>
    <scope>NUCLEOTIDE SEQUENCE [LARGE SCALE GENOMIC DNA]</scope>
    <source>
        <tissue evidence="3">Muscle</tissue>
    </source>
</reference>
<keyword evidence="4" id="KW-1185">Reference proteome</keyword>
<accession>A0A423SK98</accession>
<feature type="transmembrane region" description="Helical" evidence="2">
    <location>
        <begin position="316"/>
        <end position="341"/>
    </location>
</feature>
<organism evidence="3 4">
    <name type="scientific">Penaeus vannamei</name>
    <name type="common">Whiteleg shrimp</name>
    <name type="synonym">Litopenaeus vannamei</name>
    <dbReference type="NCBI Taxonomy" id="6689"/>
    <lineage>
        <taxon>Eukaryota</taxon>
        <taxon>Metazoa</taxon>
        <taxon>Ecdysozoa</taxon>
        <taxon>Arthropoda</taxon>
        <taxon>Crustacea</taxon>
        <taxon>Multicrustacea</taxon>
        <taxon>Malacostraca</taxon>
        <taxon>Eumalacostraca</taxon>
        <taxon>Eucarida</taxon>
        <taxon>Decapoda</taxon>
        <taxon>Dendrobranchiata</taxon>
        <taxon>Penaeoidea</taxon>
        <taxon>Penaeidae</taxon>
        <taxon>Penaeus</taxon>
    </lineage>
</organism>
<keyword evidence="2" id="KW-0812">Transmembrane</keyword>
<gene>
    <name evidence="3" type="ORF">C7M84_017425</name>
</gene>
<evidence type="ECO:0000256" key="1">
    <source>
        <dbReference type="SAM" id="MobiDB-lite"/>
    </source>
</evidence>
<keyword evidence="2" id="KW-0472">Membrane</keyword>
<feature type="transmembrane region" description="Helical" evidence="2">
    <location>
        <begin position="282"/>
        <end position="304"/>
    </location>
</feature>
<dbReference type="AlphaFoldDB" id="A0A423SK98"/>
<feature type="region of interest" description="Disordered" evidence="1">
    <location>
        <begin position="44"/>
        <end position="77"/>
    </location>
</feature>
<feature type="transmembrane region" description="Helical" evidence="2">
    <location>
        <begin position="435"/>
        <end position="455"/>
    </location>
</feature>
<feature type="transmembrane region" description="Helical" evidence="2">
    <location>
        <begin position="395"/>
        <end position="415"/>
    </location>
</feature>
<name>A0A423SK98_PENVA</name>
<dbReference type="Proteomes" id="UP000283509">
    <property type="component" value="Unassembled WGS sequence"/>
</dbReference>
<reference evidence="3 4" key="2">
    <citation type="submission" date="2019-01" db="EMBL/GenBank/DDBJ databases">
        <title>The decoding of complex shrimp genome reveals the adaptation for benthos swimmer, frequently molting mechanism and breeding impact on genome.</title>
        <authorList>
            <person name="Sun Y."/>
            <person name="Gao Y."/>
            <person name="Yu Y."/>
        </authorList>
    </citation>
    <scope>NUCLEOTIDE SEQUENCE [LARGE SCALE GENOMIC DNA]</scope>
    <source>
        <tissue evidence="3">Muscle</tissue>
    </source>
</reference>
<proteinExistence type="predicted"/>
<dbReference type="EMBL" id="QCYY01003221">
    <property type="protein sequence ID" value="ROT64622.1"/>
    <property type="molecule type" value="Genomic_DNA"/>
</dbReference>
<dbReference type="OrthoDB" id="6362720at2759"/>
<sequence>MKEAVDEHTDVQEDIIGSVSRSTDAQVNSTTITNVSKCTNVKMESKVESTKPGTNDKVDKNTMESVNNCTDGQVDKNMNSATDMQVDEDRMGSMNRTIDIKPEENVEESLNTDDKVDENDEEKMNIAVKVDDHVEETLNNDAKIEENVDETLKAEDAIQSHNLREDAELDETSTEGKDRCTNPMMDKNTVAGMVISTGVVKVEGLVEDMNADGNMENRKKFLESADLYENVELENKTENINPSAEFEIGTDEAVHSKKRADVALEAGMALVQAMGNKNEDPVVFYDAIKPVFIVGSIIGLHTLSRKAGGKYTISPTKVFVATLGLAHSFLTLMGILCIILTRNSYYTQVMLLPMQAGCFFCFHAYILCISKSKAIAKYLSAIEENQLTTRVPCPWYFLVGIFTYSIVYTACVLLAMRAPVTHRIILLSPTLMTALIPSFVDVYVFLFVFAAGVGLERLTKDVEEKADWTLQEVKAVADTYSPSCCSCSFDEPCVPLWTCENGGTYVAYVLIPLLESNVRFLCVCAAGNYLMNKHENLLESLRAVGCKEAQMQHPMNSLSQCLRGLLRRMEASPLVVEPEFAHLLENLQRNFDLPVHASPNAANGHHWTESRGTASLTLTRNIHMKCC</sequence>
<feature type="compositionally biased region" description="Polar residues" evidence="1">
    <location>
        <begin position="63"/>
        <end position="77"/>
    </location>
</feature>
<feature type="compositionally biased region" description="Basic and acidic residues" evidence="1">
    <location>
        <begin position="44"/>
        <end position="62"/>
    </location>
</feature>
<evidence type="ECO:0000313" key="4">
    <source>
        <dbReference type="Proteomes" id="UP000283509"/>
    </source>
</evidence>
<evidence type="ECO:0000313" key="3">
    <source>
        <dbReference type="EMBL" id="ROT64622.1"/>
    </source>
</evidence>
<protein>
    <submittedName>
        <fullName evidence="3">Uncharacterized protein</fullName>
    </submittedName>
</protein>
<keyword evidence="2" id="KW-1133">Transmembrane helix</keyword>
<comment type="caution">
    <text evidence="3">The sequence shown here is derived from an EMBL/GenBank/DDBJ whole genome shotgun (WGS) entry which is preliminary data.</text>
</comment>
<evidence type="ECO:0000256" key="2">
    <source>
        <dbReference type="SAM" id="Phobius"/>
    </source>
</evidence>